<dbReference type="EMBL" id="CP061855">
    <property type="protein sequence ID" value="QOD58202.1"/>
    <property type="molecule type" value="Genomic_DNA"/>
</dbReference>
<dbReference type="RefSeq" id="WP_044178414.1">
    <property type="nucleotide sequence ID" value="NZ_AP018046.1"/>
</dbReference>
<reference evidence="2" key="1">
    <citation type="journal article" date="2017" name="Genome Announc.">
        <title>Whole-Genome Sequence of Photobacterium damselae subsp. piscicida Strain 91-197, Isolated from Hybrid Striped Bass (Morone sp.) in the United States.</title>
        <authorList>
            <person name="Teru Y."/>
            <person name="Hikima J."/>
            <person name="Kono T."/>
            <person name="Sakai M."/>
            <person name="Takano T."/>
            <person name="Hawke J.P."/>
            <person name="Takeyama H."/>
            <person name="Aoki T."/>
        </authorList>
    </citation>
    <scope>NUCLEOTIDE SEQUENCE</scope>
    <source>
        <strain evidence="2">91-197</strain>
    </source>
</reference>
<organism evidence="3 5">
    <name type="scientific">Photobacterium damsela subsp. piscicida</name>
    <name type="common">Pasteurella piscicida</name>
    <dbReference type="NCBI Taxonomy" id="38294"/>
    <lineage>
        <taxon>Bacteria</taxon>
        <taxon>Pseudomonadati</taxon>
        <taxon>Pseudomonadota</taxon>
        <taxon>Gammaproteobacteria</taxon>
        <taxon>Vibrionales</taxon>
        <taxon>Vibrionaceae</taxon>
        <taxon>Photobacterium</taxon>
    </lineage>
</organism>
<reference evidence="4" key="2">
    <citation type="submission" date="2017-05" db="EMBL/GenBank/DDBJ databases">
        <title>Whole genome sequence of fish pathogenic bacteria, Photobacterium damselae subsp. piscicida, strain 91-197, isolated from hybrid striped bass (Morone sp.) in USA.</title>
        <authorList>
            <person name="Teru Y."/>
            <person name="Hikima J."/>
            <person name="Kono T."/>
            <person name="Sakai M."/>
            <person name="Takano T."/>
            <person name="Hawke J.P."/>
            <person name="Takeyama H."/>
            <person name="Aoki T."/>
        </authorList>
    </citation>
    <scope>NUCLEOTIDE SEQUENCE [LARGE SCALE GENOMIC DNA]</scope>
    <source>
        <strain evidence="4">91-197</strain>
    </source>
</reference>
<accession>A0A7L8A8A5</accession>
<keyword evidence="3" id="KW-0808">Transferase</keyword>
<evidence type="ECO:0000259" key="1">
    <source>
        <dbReference type="Pfam" id="PF01755"/>
    </source>
</evidence>
<evidence type="ECO:0000313" key="4">
    <source>
        <dbReference type="Proteomes" id="UP000218676"/>
    </source>
</evidence>
<proteinExistence type="predicted"/>
<dbReference type="InterPro" id="IPR002654">
    <property type="entry name" value="Glyco_trans_25"/>
</dbReference>
<evidence type="ECO:0000313" key="3">
    <source>
        <dbReference type="EMBL" id="QOD58202.1"/>
    </source>
</evidence>
<dbReference type="Proteomes" id="UP000218676">
    <property type="component" value="Chromosome 2"/>
</dbReference>
<sequence length="235" mass="27182">MVRVIVLSLKDSPRREIITKRLAKRGINDFEFYDAFDARNMEMSELEKLFDIDKFRETYGRDPARGEIGCTLSHLGLWKRISESDCEKWIVLEDDAILMPWFKVIFKNDNFPNGMSLLGYSKFGIGHGLLSNLKHFIIGSYIATTEQKTLYVLGVNKAKNWGFGTVGYSLTKKASIDLLTTVNETPYFLADDYDIHGSVTKVNHVRPFLVYEDFKRMESNIENDRIKLKTEESKR</sequence>
<gene>
    <name evidence="3" type="ORF">IC627_20770</name>
    <name evidence="2" type="ORF">PDPUS_2_00905</name>
</gene>
<dbReference type="Proteomes" id="UP000516656">
    <property type="component" value="Chromosome 2"/>
</dbReference>
<dbReference type="GO" id="GO:0016740">
    <property type="term" value="F:transferase activity"/>
    <property type="evidence" value="ECO:0007669"/>
    <property type="project" value="UniProtKB-KW"/>
</dbReference>
<protein>
    <submittedName>
        <fullName evidence="2 3">Glycosyltransferase family 25</fullName>
    </submittedName>
</protein>
<feature type="domain" description="Glycosyl transferase family 25" evidence="1">
    <location>
        <begin position="3"/>
        <end position="190"/>
    </location>
</feature>
<dbReference type="EMBL" id="AP018046">
    <property type="protein sequence ID" value="BAX55491.1"/>
    <property type="molecule type" value="Genomic_DNA"/>
</dbReference>
<reference evidence="3 5" key="3">
    <citation type="submission" date="2020-09" db="EMBL/GenBank/DDBJ databases">
        <title>Complete, closed and curated genome sequences of Photobacterium damselae subsp. piscicida isolates from Australia indicate localised evolution and additional plasmid-borne pathogenicity mechanisms.</title>
        <authorList>
            <person name="Baseggio L."/>
            <person name="Silayeva O."/>
            <person name="Buller N."/>
            <person name="Landos M."/>
            <person name="Engelstaedter J."/>
            <person name="Barnes A.C."/>
        </authorList>
    </citation>
    <scope>NUCLEOTIDE SEQUENCE [LARGE SCALE GENOMIC DNA]</scope>
    <source>
        <strain evidence="3 5">AS-16-0540-1</strain>
    </source>
</reference>
<name>A0A7L8A8A5_PHODP</name>
<evidence type="ECO:0000313" key="5">
    <source>
        <dbReference type="Proteomes" id="UP000516656"/>
    </source>
</evidence>
<dbReference type="CDD" id="cd06532">
    <property type="entry name" value="Glyco_transf_25"/>
    <property type="match status" value="1"/>
</dbReference>
<evidence type="ECO:0000313" key="2">
    <source>
        <dbReference type="EMBL" id="BAX55491.1"/>
    </source>
</evidence>
<dbReference type="AlphaFoldDB" id="A0A7L8A8A5"/>
<dbReference type="Pfam" id="PF01755">
    <property type="entry name" value="Glyco_transf_25"/>
    <property type="match status" value="1"/>
</dbReference>